<protein>
    <submittedName>
        <fullName evidence="2">Uncharacterized protein</fullName>
    </submittedName>
</protein>
<dbReference type="KEGG" id="bky:D1093_00460"/>
<dbReference type="Proteomes" id="UP000321940">
    <property type="component" value="Chromosome"/>
</dbReference>
<accession>A0A5B9CUI8</accession>
<proteinExistence type="predicted"/>
<dbReference type="RefSeq" id="WP_120099908.1">
    <property type="nucleotide sequence ID" value="NZ_CP031843.2"/>
</dbReference>
<dbReference type="EMBL" id="CP031843">
    <property type="protein sequence ID" value="QEE08154.1"/>
    <property type="molecule type" value="Genomic_DNA"/>
</dbReference>
<keyword evidence="3" id="KW-1185">Reference proteome</keyword>
<reference evidence="2 3" key="1">
    <citation type="journal article" date="2020" name="Int. J. Syst. Evol. Microbiol.">
        <title>Bartonella kosoyi sp. nov. and Bartonella krasnovii sp. nov., two novel species closely related to the zoonotic Bartonella elizabethae, isolated from black rats and wild desert rodent-fleas.</title>
        <authorList>
            <person name="Gutierrez R."/>
            <person name="Shalit T."/>
            <person name="Markus B."/>
            <person name="Yuan C."/>
            <person name="Nachum-Biala Y."/>
            <person name="Elad D."/>
            <person name="Harrus S."/>
        </authorList>
    </citation>
    <scope>NUCLEOTIDE SEQUENCE [LARGE SCALE GENOMIC DNA]</scope>
    <source>
        <strain evidence="2 3">Tel Aviv</strain>
    </source>
</reference>
<name>A0A5B9CUI8_9HYPH</name>
<gene>
    <name evidence="2" type="ORF">D1093_00460</name>
</gene>
<evidence type="ECO:0000256" key="1">
    <source>
        <dbReference type="SAM" id="MobiDB-lite"/>
    </source>
</evidence>
<organism evidence="2 3">
    <name type="scientific">Bartonella kosoyi</name>
    <dbReference type="NCBI Taxonomy" id="2133959"/>
    <lineage>
        <taxon>Bacteria</taxon>
        <taxon>Pseudomonadati</taxon>
        <taxon>Pseudomonadota</taxon>
        <taxon>Alphaproteobacteria</taxon>
        <taxon>Hyphomicrobiales</taxon>
        <taxon>Bartonellaceae</taxon>
        <taxon>Bartonella</taxon>
    </lineage>
</organism>
<evidence type="ECO:0000313" key="3">
    <source>
        <dbReference type="Proteomes" id="UP000321940"/>
    </source>
</evidence>
<sequence length="75" mass="8660">MIEKIFHHRQPSSKRTIKLQHHRIPTPKSNTQTPYDHTISTMEDQSEIGLLGRSREARTPVVPEACLKAYEKTHA</sequence>
<dbReference type="AlphaFoldDB" id="A0A5B9CUI8"/>
<feature type="region of interest" description="Disordered" evidence="1">
    <location>
        <begin position="1"/>
        <end position="20"/>
    </location>
</feature>
<evidence type="ECO:0000313" key="2">
    <source>
        <dbReference type="EMBL" id="QEE08154.1"/>
    </source>
</evidence>